<dbReference type="AlphaFoldDB" id="A0A072P0U5"/>
<keyword evidence="3 6" id="KW-0479">Metal-binding</keyword>
<keyword evidence="9" id="KW-1185">Reference proteome</keyword>
<dbReference type="Pfam" id="PF00067">
    <property type="entry name" value="p450"/>
    <property type="match status" value="1"/>
</dbReference>
<dbReference type="Gene3D" id="1.10.630.10">
    <property type="entry name" value="Cytochrome P450"/>
    <property type="match status" value="2"/>
</dbReference>
<organism evidence="8 9">
    <name type="scientific">Exophiala aquamarina CBS 119918</name>
    <dbReference type="NCBI Taxonomy" id="1182545"/>
    <lineage>
        <taxon>Eukaryota</taxon>
        <taxon>Fungi</taxon>
        <taxon>Dikarya</taxon>
        <taxon>Ascomycota</taxon>
        <taxon>Pezizomycotina</taxon>
        <taxon>Eurotiomycetes</taxon>
        <taxon>Chaetothyriomycetidae</taxon>
        <taxon>Chaetothyriales</taxon>
        <taxon>Herpotrichiellaceae</taxon>
        <taxon>Exophiala</taxon>
    </lineage>
</organism>
<evidence type="ECO:0000313" key="8">
    <source>
        <dbReference type="EMBL" id="KEF53282.1"/>
    </source>
</evidence>
<evidence type="ECO:0000256" key="1">
    <source>
        <dbReference type="ARBA" id="ARBA00001971"/>
    </source>
</evidence>
<comment type="cofactor">
    <cofactor evidence="1 6">
        <name>heme</name>
        <dbReference type="ChEBI" id="CHEBI:30413"/>
    </cofactor>
</comment>
<dbReference type="PANTHER" id="PTHR24305">
    <property type="entry name" value="CYTOCHROME P450"/>
    <property type="match status" value="1"/>
</dbReference>
<dbReference type="PROSITE" id="PS00086">
    <property type="entry name" value="CYTOCHROME_P450"/>
    <property type="match status" value="1"/>
</dbReference>
<evidence type="ECO:0000256" key="4">
    <source>
        <dbReference type="ARBA" id="ARBA00023002"/>
    </source>
</evidence>
<name>A0A072P0U5_9EURO</name>
<dbReference type="GeneID" id="25285634"/>
<keyword evidence="7" id="KW-0503">Monooxygenase</keyword>
<evidence type="ECO:0008006" key="10">
    <source>
        <dbReference type="Google" id="ProtNLM"/>
    </source>
</evidence>
<keyword evidence="5 6" id="KW-0408">Iron</keyword>
<dbReference type="STRING" id="1182545.A0A072P0U5"/>
<dbReference type="PANTHER" id="PTHR24305:SF96">
    <property type="entry name" value="CYTOCHROME P450 MONOOXYGENASE STCB-RELATED"/>
    <property type="match status" value="1"/>
</dbReference>
<dbReference type="GO" id="GO:0004497">
    <property type="term" value="F:monooxygenase activity"/>
    <property type="evidence" value="ECO:0007669"/>
    <property type="project" value="UniProtKB-KW"/>
</dbReference>
<dbReference type="Proteomes" id="UP000027920">
    <property type="component" value="Unassembled WGS sequence"/>
</dbReference>
<evidence type="ECO:0000256" key="7">
    <source>
        <dbReference type="RuleBase" id="RU000461"/>
    </source>
</evidence>
<dbReference type="InterPro" id="IPR017972">
    <property type="entry name" value="Cyt_P450_CS"/>
</dbReference>
<comment type="caution">
    <text evidence="8">The sequence shown here is derived from an EMBL/GenBank/DDBJ whole genome shotgun (WGS) entry which is preliminary data.</text>
</comment>
<dbReference type="SUPFAM" id="SSF48264">
    <property type="entry name" value="Cytochrome P450"/>
    <property type="match status" value="1"/>
</dbReference>
<dbReference type="GO" id="GO:0005506">
    <property type="term" value="F:iron ion binding"/>
    <property type="evidence" value="ECO:0007669"/>
    <property type="project" value="InterPro"/>
</dbReference>
<dbReference type="InterPro" id="IPR001128">
    <property type="entry name" value="Cyt_P450"/>
</dbReference>
<dbReference type="InterPro" id="IPR002401">
    <property type="entry name" value="Cyt_P450_E_grp-I"/>
</dbReference>
<evidence type="ECO:0000256" key="3">
    <source>
        <dbReference type="ARBA" id="ARBA00022723"/>
    </source>
</evidence>
<proteinExistence type="inferred from homology"/>
<dbReference type="GO" id="GO:0020037">
    <property type="term" value="F:heme binding"/>
    <property type="evidence" value="ECO:0007669"/>
    <property type="project" value="InterPro"/>
</dbReference>
<evidence type="ECO:0000256" key="5">
    <source>
        <dbReference type="ARBA" id="ARBA00023004"/>
    </source>
</evidence>
<reference evidence="8 9" key="1">
    <citation type="submission" date="2013-03" db="EMBL/GenBank/DDBJ databases">
        <title>The Genome Sequence of Exophiala aquamarina CBS 119918.</title>
        <authorList>
            <consortium name="The Broad Institute Genomics Platform"/>
            <person name="Cuomo C."/>
            <person name="de Hoog S."/>
            <person name="Gorbushina A."/>
            <person name="Walker B."/>
            <person name="Young S.K."/>
            <person name="Zeng Q."/>
            <person name="Gargeya S."/>
            <person name="Fitzgerald M."/>
            <person name="Haas B."/>
            <person name="Abouelleil A."/>
            <person name="Allen A.W."/>
            <person name="Alvarado L."/>
            <person name="Arachchi H.M."/>
            <person name="Berlin A.M."/>
            <person name="Chapman S.B."/>
            <person name="Gainer-Dewar J."/>
            <person name="Goldberg J."/>
            <person name="Griggs A."/>
            <person name="Gujja S."/>
            <person name="Hansen M."/>
            <person name="Howarth C."/>
            <person name="Imamovic A."/>
            <person name="Ireland A."/>
            <person name="Larimer J."/>
            <person name="McCowan C."/>
            <person name="Murphy C."/>
            <person name="Pearson M."/>
            <person name="Poon T.W."/>
            <person name="Priest M."/>
            <person name="Roberts A."/>
            <person name="Saif S."/>
            <person name="Shea T."/>
            <person name="Sisk P."/>
            <person name="Sykes S."/>
            <person name="Wortman J."/>
            <person name="Nusbaum C."/>
            <person name="Birren B."/>
        </authorList>
    </citation>
    <scope>NUCLEOTIDE SEQUENCE [LARGE SCALE GENOMIC DNA]</scope>
    <source>
        <strain evidence="8 9">CBS 119918</strain>
    </source>
</reference>
<dbReference type="VEuPathDB" id="FungiDB:A1O9_10730"/>
<evidence type="ECO:0000256" key="6">
    <source>
        <dbReference type="PIRSR" id="PIRSR602401-1"/>
    </source>
</evidence>
<gene>
    <name evidence="8" type="ORF">A1O9_10730</name>
</gene>
<comment type="similarity">
    <text evidence="2 7">Belongs to the cytochrome P450 family.</text>
</comment>
<dbReference type="RefSeq" id="XP_013255872.1">
    <property type="nucleotide sequence ID" value="XM_013400418.1"/>
</dbReference>
<dbReference type="PRINTS" id="PR00385">
    <property type="entry name" value="P450"/>
</dbReference>
<sequence>MFKMNRCHWQNDMIQKYGSPVRVATNQLFFADMESWVDIYGQSSNPCLKEPGFYDQMTATGATSVFNTTSKVEHARVRRLLSHAFSLNALSGRGEISHADMDCFFVVIPVQSFFPLLRYVPIPSIQEAYGRLGKLVKFVQQSVRNFQAQIEKEGDSFAKGTFLRNLIDARDAETGGSRLCFEDLVENTIIFLLAGSDTTAITSMYLLWETGRRPKVKKKLLEEIRTAFPNHDRAPTYEQASNLPYLNACIEETLRLWGPFNVGFPRVSPGKRIGGKFIPEGVVVATVAYSTHRDPKFFPSPLEFVPERWLDVNSDMRAMSKPFGHGPRNCIGKHLADIGIHLTLTRLYQLYDIEIDSSMTDKMMRQKDRGAASPWDQKFLIRPKPVQQGA</sequence>
<dbReference type="InterPro" id="IPR050121">
    <property type="entry name" value="Cytochrome_P450_monoxygenase"/>
</dbReference>
<evidence type="ECO:0000256" key="2">
    <source>
        <dbReference type="ARBA" id="ARBA00010617"/>
    </source>
</evidence>
<evidence type="ECO:0000313" key="9">
    <source>
        <dbReference type="Proteomes" id="UP000027920"/>
    </source>
</evidence>
<keyword evidence="6 7" id="KW-0349">Heme</keyword>
<dbReference type="OrthoDB" id="1470350at2759"/>
<accession>A0A072P0U5</accession>
<feature type="binding site" description="axial binding residue" evidence="6">
    <location>
        <position position="330"/>
    </location>
    <ligand>
        <name>heme</name>
        <dbReference type="ChEBI" id="CHEBI:30413"/>
    </ligand>
    <ligandPart>
        <name>Fe</name>
        <dbReference type="ChEBI" id="CHEBI:18248"/>
    </ligandPart>
</feature>
<dbReference type="PRINTS" id="PR00463">
    <property type="entry name" value="EP450I"/>
</dbReference>
<protein>
    <recommendedName>
        <fullName evidence="10">Cytochrome P450 oxidoreductase</fullName>
    </recommendedName>
</protein>
<keyword evidence="4 7" id="KW-0560">Oxidoreductase</keyword>
<dbReference type="EMBL" id="AMGV01000014">
    <property type="protein sequence ID" value="KEF53282.1"/>
    <property type="molecule type" value="Genomic_DNA"/>
</dbReference>
<dbReference type="GO" id="GO:0016705">
    <property type="term" value="F:oxidoreductase activity, acting on paired donors, with incorporation or reduction of molecular oxygen"/>
    <property type="evidence" value="ECO:0007669"/>
    <property type="project" value="InterPro"/>
</dbReference>
<dbReference type="HOGENOM" id="CLU_001570_14_11_1"/>
<dbReference type="InterPro" id="IPR036396">
    <property type="entry name" value="Cyt_P450_sf"/>
</dbReference>